<keyword evidence="2" id="KW-1185">Reference proteome</keyword>
<name>A0ACA9NMX8_9GLOM</name>
<organism evidence="1 2">
    <name type="scientific">Cetraspora pellucida</name>
    <dbReference type="NCBI Taxonomy" id="1433469"/>
    <lineage>
        <taxon>Eukaryota</taxon>
        <taxon>Fungi</taxon>
        <taxon>Fungi incertae sedis</taxon>
        <taxon>Mucoromycota</taxon>
        <taxon>Glomeromycotina</taxon>
        <taxon>Glomeromycetes</taxon>
        <taxon>Diversisporales</taxon>
        <taxon>Gigasporaceae</taxon>
        <taxon>Cetraspora</taxon>
    </lineage>
</organism>
<protein>
    <submittedName>
        <fullName evidence="1">12734_t:CDS:1</fullName>
    </submittedName>
</protein>
<dbReference type="Proteomes" id="UP000789366">
    <property type="component" value="Unassembled WGS sequence"/>
</dbReference>
<reference evidence="1" key="1">
    <citation type="submission" date="2021-06" db="EMBL/GenBank/DDBJ databases">
        <authorList>
            <person name="Kallberg Y."/>
            <person name="Tangrot J."/>
            <person name="Rosling A."/>
        </authorList>
    </citation>
    <scope>NUCLEOTIDE SEQUENCE</scope>
    <source>
        <strain evidence="1">28 12/20/2015</strain>
    </source>
</reference>
<evidence type="ECO:0000313" key="1">
    <source>
        <dbReference type="EMBL" id="CAG8665614.1"/>
    </source>
</evidence>
<proteinExistence type="predicted"/>
<dbReference type="EMBL" id="CAJVPW010015889">
    <property type="protein sequence ID" value="CAG8665614.1"/>
    <property type="molecule type" value="Genomic_DNA"/>
</dbReference>
<comment type="caution">
    <text evidence="1">The sequence shown here is derived from an EMBL/GenBank/DDBJ whole genome shotgun (WGS) entry which is preliminary data.</text>
</comment>
<sequence>MASHRKWNEESRNRIYTGTFLSVSAGATCGGLVAFFYNRSFLRYTVATGINCGIFGFSFFTIRELCLAHQQKNKPRNSDTRNVDELISSIIAGGLTGGLFSTIIRE</sequence>
<accession>A0ACA9NMX8</accession>
<evidence type="ECO:0000313" key="2">
    <source>
        <dbReference type="Proteomes" id="UP000789366"/>
    </source>
</evidence>
<gene>
    <name evidence="1" type="ORF">SPELUC_LOCUS9446</name>
</gene>